<gene>
    <name evidence="2" type="ORF">L873DRAFT_1231538</name>
</gene>
<evidence type="ECO:0000256" key="1">
    <source>
        <dbReference type="SAM" id="SignalP"/>
    </source>
</evidence>
<accession>A0A3N4JRU8</accession>
<dbReference type="Proteomes" id="UP000276215">
    <property type="component" value="Unassembled WGS sequence"/>
</dbReference>
<organism evidence="2 3">
    <name type="scientific">Choiromyces venosus 120613-1</name>
    <dbReference type="NCBI Taxonomy" id="1336337"/>
    <lineage>
        <taxon>Eukaryota</taxon>
        <taxon>Fungi</taxon>
        <taxon>Dikarya</taxon>
        <taxon>Ascomycota</taxon>
        <taxon>Pezizomycotina</taxon>
        <taxon>Pezizomycetes</taxon>
        <taxon>Pezizales</taxon>
        <taxon>Tuberaceae</taxon>
        <taxon>Choiromyces</taxon>
    </lineage>
</organism>
<keyword evidence="3" id="KW-1185">Reference proteome</keyword>
<keyword evidence="1" id="KW-0732">Signal</keyword>
<dbReference type="EMBL" id="ML120414">
    <property type="protein sequence ID" value="RPA96494.1"/>
    <property type="molecule type" value="Genomic_DNA"/>
</dbReference>
<proteinExistence type="predicted"/>
<feature type="chain" id="PRO_5018249435" evidence="1">
    <location>
        <begin position="20"/>
        <end position="162"/>
    </location>
</feature>
<dbReference type="AlphaFoldDB" id="A0A3N4JRU8"/>
<protein>
    <submittedName>
        <fullName evidence="2">Uncharacterized protein</fullName>
    </submittedName>
</protein>
<evidence type="ECO:0000313" key="2">
    <source>
        <dbReference type="EMBL" id="RPA96494.1"/>
    </source>
</evidence>
<evidence type="ECO:0000313" key="3">
    <source>
        <dbReference type="Proteomes" id="UP000276215"/>
    </source>
</evidence>
<sequence>MYVKSLLLALCLSDGLVSCDGVPQYSISVTGNHLIGNLLKAVTCTVPYGCFKLLRLHYTHTRPPLKPPAPTPEKRKDVSCPPQHIRPTSMQIVPPSNSIPRLIAAPEKTKVREQIWFTGPSSLFSATRTQRVRSLVLRGGEHERLCWLTEGWSLRIWSVGGC</sequence>
<reference evidence="2 3" key="1">
    <citation type="journal article" date="2018" name="Nat. Ecol. Evol.">
        <title>Pezizomycetes genomes reveal the molecular basis of ectomycorrhizal truffle lifestyle.</title>
        <authorList>
            <person name="Murat C."/>
            <person name="Payen T."/>
            <person name="Noel B."/>
            <person name="Kuo A."/>
            <person name="Morin E."/>
            <person name="Chen J."/>
            <person name="Kohler A."/>
            <person name="Krizsan K."/>
            <person name="Balestrini R."/>
            <person name="Da Silva C."/>
            <person name="Montanini B."/>
            <person name="Hainaut M."/>
            <person name="Levati E."/>
            <person name="Barry K.W."/>
            <person name="Belfiori B."/>
            <person name="Cichocki N."/>
            <person name="Clum A."/>
            <person name="Dockter R.B."/>
            <person name="Fauchery L."/>
            <person name="Guy J."/>
            <person name="Iotti M."/>
            <person name="Le Tacon F."/>
            <person name="Lindquist E.A."/>
            <person name="Lipzen A."/>
            <person name="Malagnac F."/>
            <person name="Mello A."/>
            <person name="Molinier V."/>
            <person name="Miyauchi S."/>
            <person name="Poulain J."/>
            <person name="Riccioni C."/>
            <person name="Rubini A."/>
            <person name="Sitrit Y."/>
            <person name="Splivallo R."/>
            <person name="Traeger S."/>
            <person name="Wang M."/>
            <person name="Zifcakova L."/>
            <person name="Wipf D."/>
            <person name="Zambonelli A."/>
            <person name="Paolocci F."/>
            <person name="Nowrousian M."/>
            <person name="Ottonello S."/>
            <person name="Baldrian P."/>
            <person name="Spatafora J.W."/>
            <person name="Henrissat B."/>
            <person name="Nagy L.G."/>
            <person name="Aury J.M."/>
            <person name="Wincker P."/>
            <person name="Grigoriev I.V."/>
            <person name="Bonfante P."/>
            <person name="Martin F.M."/>
        </authorList>
    </citation>
    <scope>NUCLEOTIDE SEQUENCE [LARGE SCALE GENOMIC DNA]</scope>
    <source>
        <strain evidence="2 3">120613-1</strain>
    </source>
</reference>
<feature type="signal peptide" evidence="1">
    <location>
        <begin position="1"/>
        <end position="19"/>
    </location>
</feature>
<name>A0A3N4JRU8_9PEZI</name>